<dbReference type="PANTHER" id="PTHR30404:SF0">
    <property type="entry name" value="N-ACETYLMURAMOYL-L-ALANINE AMIDASE AMIC"/>
    <property type="match status" value="1"/>
</dbReference>
<reference evidence="3 4" key="2">
    <citation type="journal article" date="2011" name="J. Bacteriol.">
        <title>Complete genome sequence of the anaerobic, halophilic alkalithermophile Natranaerobius thermophilus JW/NM-WN-LF.</title>
        <authorList>
            <person name="Zhao B."/>
            <person name="Mesbah N.M."/>
            <person name="Dalin E."/>
            <person name="Goodwin L."/>
            <person name="Nolan M."/>
            <person name="Pitluck S."/>
            <person name="Chertkov O."/>
            <person name="Brettin T.S."/>
            <person name="Han J."/>
            <person name="Larimer F.W."/>
            <person name="Land M.L."/>
            <person name="Hauser L."/>
            <person name="Kyrpides N."/>
            <person name="Wiegel J."/>
        </authorList>
    </citation>
    <scope>NUCLEOTIDE SEQUENCE [LARGE SCALE GENOMIC DNA]</scope>
    <source>
        <strain evidence="4">ATCC BAA-1301 / DSM 18059 / JW/NM-WN-LF</strain>
    </source>
</reference>
<dbReference type="OrthoDB" id="9806267at2"/>
<dbReference type="InParanoid" id="B2A878"/>
<dbReference type="InterPro" id="IPR050695">
    <property type="entry name" value="N-acetylmuramoyl_amidase_3"/>
</dbReference>
<organism evidence="3 4">
    <name type="scientific">Natranaerobius thermophilus (strain ATCC BAA-1301 / DSM 18059 / JW/NM-WN-LF)</name>
    <dbReference type="NCBI Taxonomy" id="457570"/>
    <lineage>
        <taxon>Bacteria</taxon>
        <taxon>Bacillati</taxon>
        <taxon>Bacillota</taxon>
        <taxon>Clostridia</taxon>
        <taxon>Natranaerobiales</taxon>
        <taxon>Natranaerobiaceae</taxon>
        <taxon>Natranaerobius</taxon>
    </lineage>
</organism>
<proteinExistence type="predicted"/>
<dbReference type="KEGG" id="nth:Nther_0859"/>
<keyword evidence="1 3" id="KW-0378">Hydrolase</keyword>
<evidence type="ECO:0000313" key="4">
    <source>
        <dbReference type="Proteomes" id="UP000001683"/>
    </source>
</evidence>
<dbReference type="InterPro" id="IPR002508">
    <property type="entry name" value="MurNAc-LAA_cat"/>
</dbReference>
<evidence type="ECO:0000256" key="1">
    <source>
        <dbReference type="ARBA" id="ARBA00022801"/>
    </source>
</evidence>
<evidence type="ECO:0000259" key="2">
    <source>
        <dbReference type="SMART" id="SM00646"/>
    </source>
</evidence>
<dbReference type="AlphaFoldDB" id="B2A878"/>
<dbReference type="EMBL" id="CP001034">
    <property type="protein sequence ID" value="ACB84444.1"/>
    <property type="molecule type" value="Genomic_DNA"/>
</dbReference>
<dbReference type="PANTHER" id="PTHR30404">
    <property type="entry name" value="N-ACETYLMURAMOYL-L-ALANINE AMIDASE"/>
    <property type="match status" value="1"/>
</dbReference>
<dbReference type="SUPFAM" id="SSF53187">
    <property type="entry name" value="Zn-dependent exopeptidases"/>
    <property type="match status" value="1"/>
</dbReference>
<keyword evidence="4" id="KW-1185">Reference proteome</keyword>
<reference evidence="3 4" key="1">
    <citation type="submission" date="2008-04" db="EMBL/GenBank/DDBJ databases">
        <title>Complete sequence of chromosome of Natranaerobius thermophilus JW/NM-WN-LF.</title>
        <authorList>
            <consortium name="US DOE Joint Genome Institute"/>
            <person name="Copeland A."/>
            <person name="Lucas S."/>
            <person name="Lapidus A."/>
            <person name="Glavina del Rio T."/>
            <person name="Dalin E."/>
            <person name="Tice H."/>
            <person name="Bruce D."/>
            <person name="Goodwin L."/>
            <person name="Pitluck S."/>
            <person name="Chertkov O."/>
            <person name="Brettin T."/>
            <person name="Detter J.C."/>
            <person name="Han C."/>
            <person name="Kuske C.R."/>
            <person name="Schmutz J."/>
            <person name="Larimer F."/>
            <person name="Land M."/>
            <person name="Hauser L."/>
            <person name="Kyrpides N."/>
            <person name="Lykidis A."/>
            <person name="Mesbah N.M."/>
            <person name="Wiegel J."/>
        </authorList>
    </citation>
    <scope>NUCLEOTIDE SEQUENCE [LARGE SCALE GENOMIC DNA]</scope>
    <source>
        <strain evidence="4">ATCC BAA-1301 / DSM 18059 / JW/NM-WN-LF</strain>
    </source>
</reference>
<dbReference type="FunCoup" id="B2A878">
    <property type="interactions" value="112"/>
</dbReference>
<protein>
    <submittedName>
        <fullName evidence="3">Cell wall hydrolase/autolysin</fullName>
    </submittedName>
</protein>
<name>B2A878_NATTJ</name>
<dbReference type="Gene3D" id="3.40.630.40">
    <property type="entry name" value="Zn-dependent exopeptidases"/>
    <property type="match status" value="1"/>
</dbReference>
<sequence length="231" mass="25027">MKIIKLSVSLLVFIMLFSVTGPIVGNNVSAQELEEISSTYASTVDTNEKPLEGVTILLDPGHGGWDAGAVGPTGLTEKEVALDVSLLTEDKLESLGADVHLTRYSDVDVSLYRRAAMANEVGADLFISVHANGAINTAAQGTETYYSSFRNPNDYYLAESLQEGMVNNMGRPDRGVLNQDFLVLRASNVPSAVVELAFLSNYEEEQLLRDDDFKDKAAQGITEGILNYLGE</sequence>
<dbReference type="CDD" id="cd02696">
    <property type="entry name" value="MurNAc-LAA"/>
    <property type="match status" value="1"/>
</dbReference>
<dbReference type="GO" id="GO:0009253">
    <property type="term" value="P:peptidoglycan catabolic process"/>
    <property type="evidence" value="ECO:0007669"/>
    <property type="project" value="InterPro"/>
</dbReference>
<dbReference type="HOGENOM" id="CLU_014322_7_0_9"/>
<dbReference type="SMART" id="SM00646">
    <property type="entry name" value="Ami_3"/>
    <property type="match status" value="1"/>
</dbReference>
<feature type="domain" description="MurNAc-LAA" evidence="2">
    <location>
        <begin position="115"/>
        <end position="226"/>
    </location>
</feature>
<dbReference type="Pfam" id="PF01520">
    <property type="entry name" value="Amidase_3"/>
    <property type="match status" value="1"/>
</dbReference>
<dbReference type="GO" id="GO:0030288">
    <property type="term" value="C:outer membrane-bounded periplasmic space"/>
    <property type="evidence" value="ECO:0007669"/>
    <property type="project" value="TreeGrafter"/>
</dbReference>
<dbReference type="eggNOG" id="COG0860">
    <property type="taxonomic scope" value="Bacteria"/>
</dbReference>
<dbReference type="STRING" id="457570.Nther_0859"/>
<gene>
    <name evidence="3" type="ordered locus">Nther_0859</name>
</gene>
<dbReference type="RefSeq" id="WP_012447322.1">
    <property type="nucleotide sequence ID" value="NC_010718.1"/>
</dbReference>
<evidence type="ECO:0000313" key="3">
    <source>
        <dbReference type="EMBL" id="ACB84444.1"/>
    </source>
</evidence>
<accession>B2A878</accession>
<dbReference type="GO" id="GO:0008745">
    <property type="term" value="F:N-acetylmuramoyl-L-alanine amidase activity"/>
    <property type="evidence" value="ECO:0007669"/>
    <property type="project" value="InterPro"/>
</dbReference>
<dbReference type="Proteomes" id="UP000001683">
    <property type="component" value="Chromosome"/>
</dbReference>